<dbReference type="SUPFAM" id="SSF51445">
    <property type="entry name" value="(Trans)glycosidases"/>
    <property type="match status" value="1"/>
</dbReference>
<comment type="caution">
    <text evidence="5">The sequence shown here is derived from an EMBL/GenBank/DDBJ whole genome shotgun (WGS) entry which is preliminary data.</text>
</comment>
<sequence length="535" mass="60689">MVHQSKDSRLEWWKCCSIYQIYPRSFQDSNGDGVGDLSGLLARVDYLAWLGVGAVWLSPVYRSPMADFGYDISDYADIDPLFGTVADFDRLVEALHQREIRLILDVVPNHTSDRHSWFVESRSSRGNPRRDWYVWADPGPEGGPPNNWLSRFGGSAWEWDERTGQYYYHAFLREQPDLNWHNPEVRNAFTDVLRFWLGRGVDGFRVDASAVLAEDPLLRDDPPNPDFDRQTPPPERFKRIFTDARPETMRYIEELRAAVDEFPNRVLLGEVQGGTDRIGQFYDGERPRFHLPLNFLLLDTEWNPASLTGAIDQYINAIPDTGWPVWILGSHDKPRIATRVGLKQARIAAMLLFTLPGTPIFYAGDEIGMPDAEIPPEEARDPFEILVPGYGLNRDPERAPMRWDDSDKAGFTVGEPWLPIGEDVKDRNVASQRGDSQSLLTLYRQLIALRQREPALLIGQYLPLRSQGDVLLFERCSHGNCLLIGLNISDASQTVSLRSGGVLRLNTHVDRIDEPIASKLVLRANEGVVLAFPPP</sequence>
<dbReference type="PANTHER" id="PTHR10357:SF179">
    <property type="entry name" value="NEUTRAL AND BASIC AMINO ACID TRANSPORT PROTEIN RBAT"/>
    <property type="match status" value="1"/>
</dbReference>
<keyword evidence="3" id="KW-0326">Glycosidase</keyword>
<dbReference type="InterPro" id="IPR013780">
    <property type="entry name" value="Glyco_hydro_b"/>
</dbReference>
<dbReference type="Gene3D" id="2.60.40.1180">
    <property type="entry name" value="Golgi alpha-mannosidase II"/>
    <property type="match status" value="1"/>
</dbReference>
<dbReference type="InterPro" id="IPR045857">
    <property type="entry name" value="O16G_dom_2"/>
</dbReference>
<dbReference type="EMBL" id="WISB01000217">
    <property type="protein sequence ID" value="MQW73607.1"/>
    <property type="molecule type" value="Genomic_DNA"/>
</dbReference>
<organism evidence="5">
    <name type="scientific">Sinorhizobium medicae</name>
    <dbReference type="NCBI Taxonomy" id="110321"/>
    <lineage>
        <taxon>Bacteria</taxon>
        <taxon>Pseudomonadati</taxon>
        <taxon>Pseudomonadota</taxon>
        <taxon>Alphaproteobacteria</taxon>
        <taxon>Hyphomicrobiales</taxon>
        <taxon>Rhizobiaceae</taxon>
        <taxon>Sinorhizobium/Ensifer group</taxon>
        <taxon>Sinorhizobium</taxon>
    </lineage>
</organism>
<protein>
    <submittedName>
        <fullName evidence="5">DUF3459 domain-containing protein</fullName>
    </submittedName>
</protein>
<dbReference type="PANTHER" id="PTHR10357">
    <property type="entry name" value="ALPHA-AMYLASE FAMILY MEMBER"/>
    <property type="match status" value="1"/>
</dbReference>
<dbReference type="Pfam" id="PF00128">
    <property type="entry name" value="Alpha-amylase"/>
    <property type="match status" value="1"/>
</dbReference>
<evidence type="ECO:0000256" key="3">
    <source>
        <dbReference type="ARBA" id="ARBA00023295"/>
    </source>
</evidence>
<name>A0A6G1WVD4_9HYPH</name>
<dbReference type="Gene3D" id="3.90.400.10">
    <property type="entry name" value="Oligo-1,6-glucosidase, Domain 2"/>
    <property type="match status" value="1"/>
</dbReference>
<dbReference type="Gene3D" id="3.20.20.80">
    <property type="entry name" value="Glycosidases"/>
    <property type="match status" value="1"/>
</dbReference>
<accession>A0A6G1WVD4</accession>
<dbReference type="CDD" id="cd11331">
    <property type="entry name" value="AmyAc_OligoGlu_like"/>
    <property type="match status" value="1"/>
</dbReference>
<dbReference type="InterPro" id="IPR017853">
    <property type="entry name" value="GH"/>
</dbReference>
<comment type="similarity">
    <text evidence="1">Belongs to the glycosyl hydrolase 13 family.</text>
</comment>
<evidence type="ECO:0000256" key="1">
    <source>
        <dbReference type="ARBA" id="ARBA00008061"/>
    </source>
</evidence>
<feature type="domain" description="Glycosyl hydrolase family 13 catalytic" evidence="4">
    <location>
        <begin position="20"/>
        <end position="398"/>
    </location>
</feature>
<evidence type="ECO:0000259" key="4">
    <source>
        <dbReference type="SMART" id="SM00642"/>
    </source>
</evidence>
<reference evidence="5" key="1">
    <citation type="journal article" date="2013" name="Genome Biol.">
        <title>Comparative genomics of the core and accessory genomes of 48 Sinorhizobium strains comprising five genospecies.</title>
        <authorList>
            <person name="Sugawara M."/>
            <person name="Epstein B."/>
            <person name="Badgley B.D."/>
            <person name="Unno T."/>
            <person name="Xu L."/>
            <person name="Reese J."/>
            <person name="Gyaneshwar P."/>
            <person name="Denny R."/>
            <person name="Mudge J."/>
            <person name="Bharti A.K."/>
            <person name="Farmer A.D."/>
            <person name="May G.D."/>
            <person name="Woodward J.E."/>
            <person name="Medigue C."/>
            <person name="Vallenet D."/>
            <person name="Lajus A."/>
            <person name="Rouy Z."/>
            <person name="Martinez-Vaz B."/>
            <person name="Tiffin P."/>
            <person name="Young N.D."/>
            <person name="Sadowsky M.J."/>
        </authorList>
    </citation>
    <scope>NUCLEOTIDE SEQUENCE</scope>
    <source>
        <strain evidence="5">M1</strain>
    </source>
</reference>
<dbReference type="FunFam" id="3.90.400.10:FF:000002">
    <property type="entry name" value="Sucrose isomerase"/>
    <property type="match status" value="1"/>
</dbReference>
<keyword evidence="2" id="KW-0378">Hydrolase</keyword>
<dbReference type="GO" id="GO:0004556">
    <property type="term" value="F:alpha-amylase activity"/>
    <property type="evidence" value="ECO:0007669"/>
    <property type="project" value="TreeGrafter"/>
</dbReference>
<gene>
    <name evidence="5" type="ORF">GHJ91_32330</name>
</gene>
<dbReference type="AlphaFoldDB" id="A0A6G1WVD4"/>
<dbReference type="GO" id="GO:0009313">
    <property type="term" value="P:oligosaccharide catabolic process"/>
    <property type="evidence" value="ECO:0007669"/>
    <property type="project" value="TreeGrafter"/>
</dbReference>
<proteinExistence type="inferred from homology"/>
<dbReference type="SUPFAM" id="SSF51011">
    <property type="entry name" value="Glycosyl hydrolase domain"/>
    <property type="match status" value="1"/>
</dbReference>
<evidence type="ECO:0000256" key="2">
    <source>
        <dbReference type="ARBA" id="ARBA00022801"/>
    </source>
</evidence>
<dbReference type="SMART" id="SM00642">
    <property type="entry name" value="Aamy"/>
    <property type="match status" value="1"/>
</dbReference>
<evidence type="ECO:0000313" key="5">
    <source>
        <dbReference type="EMBL" id="MQW73607.1"/>
    </source>
</evidence>
<dbReference type="InterPro" id="IPR006047">
    <property type="entry name" value="GH13_cat_dom"/>
</dbReference>